<evidence type="ECO:0000313" key="1">
    <source>
        <dbReference type="EMBL" id="NOT33362.1"/>
    </source>
</evidence>
<dbReference type="Proteomes" id="UP000580839">
    <property type="component" value="Unassembled WGS sequence"/>
</dbReference>
<proteinExistence type="predicted"/>
<accession>A0A849SDB9</accession>
<reference evidence="1 2" key="1">
    <citation type="submission" date="2020-04" db="EMBL/GenBank/DDBJ databases">
        <title>Metagenomic profiling of ammonia- and methane-oxidizing microorganisms in a Dutch drinking water treatment plant.</title>
        <authorList>
            <person name="Poghosyan L."/>
            <person name="Leucker S."/>
        </authorList>
    </citation>
    <scope>NUCLEOTIDE SEQUENCE [LARGE SCALE GENOMIC DNA]</scope>
    <source>
        <strain evidence="1">S-RSF-IL-03</strain>
    </source>
</reference>
<dbReference type="AlphaFoldDB" id="A0A849SDB9"/>
<protein>
    <submittedName>
        <fullName evidence="1">Uncharacterized protein</fullName>
    </submittedName>
</protein>
<organism evidence="1 2">
    <name type="scientific">Eiseniibacteriota bacterium</name>
    <dbReference type="NCBI Taxonomy" id="2212470"/>
    <lineage>
        <taxon>Bacteria</taxon>
        <taxon>Candidatus Eiseniibacteriota</taxon>
    </lineage>
</organism>
<evidence type="ECO:0000313" key="2">
    <source>
        <dbReference type="Proteomes" id="UP000580839"/>
    </source>
</evidence>
<name>A0A849SDB9_UNCEI</name>
<comment type="caution">
    <text evidence="1">The sequence shown here is derived from an EMBL/GenBank/DDBJ whole genome shotgun (WGS) entry which is preliminary data.</text>
</comment>
<gene>
    <name evidence="1" type="ORF">HOP12_04235</name>
</gene>
<sequence length="59" mass="6857">MCPLCLRDNRECKISERPDGHIACECGLHSWPNSAVYQETLRRLDLTVTRQSHIWTQGM</sequence>
<dbReference type="EMBL" id="JABFRW010000044">
    <property type="protein sequence ID" value="NOT33362.1"/>
    <property type="molecule type" value="Genomic_DNA"/>
</dbReference>